<feature type="signal peptide" evidence="1">
    <location>
        <begin position="1"/>
        <end position="20"/>
    </location>
</feature>
<gene>
    <name evidence="2" type="ORF">KHQ06_37395</name>
</gene>
<evidence type="ECO:0008006" key="4">
    <source>
        <dbReference type="Google" id="ProtNLM"/>
    </source>
</evidence>
<keyword evidence="3" id="KW-1185">Reference proteome</keyword>
<dbReference type="Pfam" id="PF02089">
    <property type="entry name" value="Palm_thioest"/>
    <property type="match status" value="1"/>
</dbReference>
<keyword evidence="1" id="KW-0732">Signal</keyword>
<accession>A0ABX8CRM8</accession>
<dbReference type="InterPro" id="IPR029058">
    <property type="entry name" value="AB_hydrolase_fold"/>
</dbReference>
<dbReference type="Proteomes" id="UP000683310">
    <property type="component" value="Chromosome"/>
</dbReference>
<evidence type="ECO:0000313" key="3">
    <source>
        <dbReference type="Proteomes" id="UP000683310"/>
    </source>
</evidence>
<protein>
    <recommendedName>
        <fullName evidence="4">Lipase</fullName>
    </recommendedName>
</protein>
<evidence type="ECO:0000313" key="2">
    <source>
        <dbReference type="EMBL" id="QVI21534.1"/>
    </source>
</evidence>
<reference evidence="2 3" key="1">
    <citation type="submission" date="2021-04" db="EMBL/GenBank/DDBJ databases">
        <title>Nocardia tengchongensis.</title>
        <authorList>
            <person name="Zhuang k."/>
            <person name="Ran Y."/>
            <person name="Li W."/>
        </authorList>
    </citation>
    <scope>NUCLEOTIDE SEQUENCE [LARGE SCALE GENOMIC DNA]</scope>
    <source>
        <strain evidence="2 3">CFH S0057</strain>
    </source>
</reference>
<organism evidence="2 3">
    <name type="scientific">Nocardia tengchongensis</name>
    <dbReference type="NCBI Taxonomy" id="2055889"/>
    <lineage>
        <taxon>Bacteria</taxon>
        <taxon>Bacillati</taxon>
        <taxon>Actinomycetota</taxon>
        <taxon>Actinomycetes</taxon>
        <taxon>Mycobacteriales</taxon>
        <taxon>Nocardiaceae</taxon>
        <taxon>Nocardia</taxon>
    </lineage>
</organism>
<evidence type="ECO:0000256" key="1">
    <source>
        <dbReference type="SAM" id="SignalP"/>
    </source>
</evidence>
<dbReference type="Gene3D" id="3.40.50.1820">
    <property type="entry name" value="alpha/beta hydrolase"/>
    <property type="match status" value="1"/>
</dbReference>
<feature type="chain" id="PRO_5047034826" description="Lipase" evidence="1">
    <location>
        <begin position="21"/>
        <end position="274"/>
    </location>
</feature>
<name>A0ABX8CRM8_9NOCA</name>
<dbReference type="EMBL" id="CP074371">
    <property type="protein sequence ID" value="QVI21534.1"/>
    <property type="molecule type" value="Genomic_DNA"/>
</dbReference>
<sequence>MRTFSGIVAALAIMGWTVGAATAEPAGSTPLDSLAACPANARADSPVLLIHGTHADVEKSLGPVRQALLDDGRCVYGLDYDSDEPLSTSVDYFTAAVGRIRAVNQVDSLDLVGKSQGALIARAVSLQFAARAVNPIRTVVAVSGPQHGTSPAGLHLTLPTGSAVPQGLPFLSPAMADMIAGSSYLTRLNSGPMVAPGVRYVMTATAYDQIVTPYTTAFIDAPGVTNILVQDGCPEDHTGHLAGSTDPRTVDLVLHALDPVRHPGVRCTANDNGK</sequence>
<dbReference type="SUPFAM" id="SSF53474">
    <property type="entry name" value="alpha/beta-Hydrolases"/>
    <property type="match status" value="1"/>
</dbReference>
<proteinExistence type="predicted"/>